<evidence type="ECO:0008006" key="7">
    <source>
        <dbReference type="Google" id="ProtNLM"/>
    </source>
</evidence>
<evidence type="ECO:0000259" key="2">
    <source>
        <dbReference type="Pfam" id="PF07905"/>
    </source>
</evidence>
<dbReference type="InterPro" id="IPR041522">
    <property type="entry name" value="CdaR_GGDEF"/>
</dbReference>
<dbReference type="InterPro" id="IPR012914">
    <property type="entry name" value="PucR_dom"/>
</dbReference>
<name>A0A8J3LTS6_9ACTN</name>
<feature type="domain" description="Purine catabolism PurC-like" evidence="2">
    <location>
        <begin position="16"/>
        <end position="132"/>
    </location>
</feature>
<protein>
    <recommendedName>
        <fullName evidence="7">PucR family transcriptional regulator</fullName>
    </recommendedName>
</protein>
<dbReference type="Gene3D" id="1.10.10.2840">
    <property type="entry name" value="PucR C-terminal helix-turn-helix domain"/>
    <property type="match status" value="1"/>
</dbReference>
<comment type="caution">
    <text evidence="5">The sequence shown here is derived from an EMBL/GenBank/DDBJ whole genome shotgun (WGS) entry which is preliminary data.</text>
</comment>
<sequence>MTKRSNATEGAFLLGDLLAHPEFKTQLLTGAEQGLLRPVAGAHAMETENPSSWVPRDWIMLTTGIRLRGRADAQRALVRDLSEGGMAALGYSTGVATKNVPPAMVEEGERLGFPIFSIPFEIPLRSVVTFVQRVVLAEDPEVVRRVMATQDYLLDVAGSADLGVGQQAPESLILTRLSSLLRLGVAILDVDGTPLFAEGFVEPKDLSKLLRRVPSTAPSEVSTSTGRLLVLPIRSGERTTGWLAVSLPRAGDAKPTTMVVAQSAARLLGLVTMSRESGPQRREILGAQLLAQALQESATGEDSLEAPRGQDDLEIRARDLGISFSEPAFALVIPGDRDVAPEPWRYVVRAFNETKAPYLVLKNRTEWIVLMQGNEDQVYDFATSLGRLVGIGRPVNGVRAFRRSVADARFALVRHRSDRAKSLVARFTSLPLAHWLIGTASGGDFEEMCERVLAPLTDQQLLLEAVIAYLAAEQDILRAANSLHLHPNSLRYRLSKVEERIGAPLRRPETVLSLYAALSARGYV</sequence>
<evidence type="ECO:0000313" key="6">
    <source>
        <dbReference type="Proteomes" id="UP000653674"/>
    </source>
</evidence>
<dbReference type="EMBL" id="BONU01000007">
    <property type="protein sequence ID" value="GIG73135.1"/>
    <property type="molecule type" value="Genomic_DNA"/>
</dbReference>
<dbReference type="InterPro" id="IPR025736">
    <property type="entry name" value="PucR_C-HTH_dom"/>
</dbReference>
<evidence type="ECO:0000259" key="3">
    <source>
        <dbReference type="Pfam" id="PF13556"/>
    </source>
</evidence>
<evidence type="ECO:0000259" key="4">
    <source>
        <dbReference type="Pfam" id="PF17853"/>
    </source>
</evidence>
<dbReference type="InterPro" id="IPR051448">
    <property type="entry name" value="CdaR-like_regulators"/>
</dbReference>
<dbReference type="Pfam" id="PF07905">
    <property type="entry name" value="PucR"/>
    <property type="match status" value="1"/>
</dbReference>
<dbReference type="PANTHER" id="PTHR33744">
    <property type="entry name" value="CARBOHYDRATE DIACID REGULATOR"/>
    <property type="match status" value="1"/>
</dbReference>
<evidence type="ECO:0000313" key="5">
    <source>
        <dbReference type="EMBL" id="GIG73135.1"/>
    </source>
</evidence>
<feature type="domain" description="PucR C-terminal helix-turn-helix" evidence="3">
    <location>
        <begin position="462"/>
        <end position="519"/>
    </location>
</feature>
<keyword evidence="6" id="KW-1185">Reference proteome</keyword>
<dbReference type="Proteomes" id="UP000653674">
    <property type="component" value="Unassembled WGS sequence"/>
</dbReference>
<dbReference type="Pfam" id="PF17853">
    <property type="entry name" value="GGDEF_2"/>
    <property type="match status" value="1"/>
</dbReference>
<proteinExistence type="inferred from homology"/>
<dbReference type="InterPro" id="IPR042070">
    <property type="entry name" value="PucR_C-HTH_sf"/>
</dbReference>
<feature type="domain" description="CdaR GGDEF-like" evidence="4">
    <location>
        <begin position="310"/>
        <end position="412"/>
    </location>
</feature>
<dbReference type="Pfam" id="PF13556">
    <property type="entry name" value="HTH_30"/>
    <property type="match status" value="1"/>
</dbReference>
<comment type="similarity">
    <text evidence="1">Belongs to the CdaR family.</text>
</comment>
<evidence type="ECO:0000256" key="1">
    <source>
        <dbReference type="ARBA" id="ARBA00006754"/>
    </source>
</evidence>
<gene>
    <name evidence="5" type="ORF">Pfl04_15390</name>
</gene>
<accession>A0A8J3LTS6</accession>
<dbReference type="AlphaFoldDB" id="A0A8J3LTS6"/>
<dbReference type="PANTHER" id="PTHR33744:SF1">
    <property type="entry name" value="DNA-BINDING TRANSCRIPTIONAL ACTIVATOR ADER"/>
    <property type="match status" value="1"/>
</dbReference>
<organism evidence="5 6">
    <name type="scientific">Planosporangium flavigriseum</name>
    <dbReference type="NCBI Taxonomy" id="373681"/>
    <lineage>
        <taxon>Bacteria</taxon>
        <taxon>Bacillati</taxon>
        <taxon>Actinomycetota</taxon>
        <taxon>Actinomycetes</taxon>
        <taxon>Micromonosporales</taxon>
        <taxon>Micromonosporaceae</taxon>
        <taxon>Planosporangium</taxon>
    </lineage>
</organism>
<reference evidence="5" key="1">
    <citation type="submission" date="2021-01" db="EMBL/GenBank/DDBJ databases">
        <title>Whole genome shotgun sequence of Planosporangium flavigriseum NBRC 105377.</title>
        <authorList>
            <person name="Komaki H."/>
            <person name="Tamura T."/>
        </authorList>
    </citation>
    <scope>NUCLEOTIDE SEQUENCE</scope>
    <source>
        <strain evidence="5">NBRC 105377</strain>
    </source>
</reference>
<dbReference type="RefSeq" id="WP_168071710.1">
    <property type="nucleotide sequence ID" value="NZ_BAAAQJ010000003.1"/>
</dbReference>